<dbReference type="Gene3D" id="1.10.357.10">
    <property type="entry name" value="Tetracycline Repressor, domain 2"/>
    <property type="match status" value="1"/>
</dbReference>
<keyword evidence="1 2" id="KW-0238">DNA-binding</keyword>
<feature type="DNA-binding region" description="H-T-H motif" evidence="2">
    <location>
        <begin position="32"/>
        <end position="51"/>
    </location>
</feature>
<dbReference type="GO" id="GO:0003677">
    <property type="term" value="F:DNA binding"/>
    <property type="evidence" value="ECO:0007669"/>
    <property type="project" value="UniProtKB-UniRule"/>
</dbReference>
<dbReference type="RefSeq" id="WP_187533267.1">
    <property type="nucleotide sequence ID" value="NZ_CBCSHU010000011.1"/>
</dbReference>
<evidence type="ECO:0000313" key="4">
    <source>
        <dbReference type="EMBL" id="QNN60135.1"/>
    </source>
</evidence>
<reference evidence="4 5" key="1">
    <citation type="submission" date="2020-08" db="EMBL/GenBank/DDBJ databases">
        <title>Genome sequence of Erysipelothrix inopinata DSM 15511T.</title>
        <authorList>
            <person name="Hyun D.-W."/>
            <person name="Bae J.-W."/>
        </authorList>
    </citation>
    <scope>NUCLEOTIDE SEQUENCE [LARGE SCALE GENOMIC DNA]</scope>
    <source>
        <strain evidence="4 5">DSM 15511</strain>
    </source>
</reference>
<dbReference type="AlphaFoldDB" id="A0A7G9RX10"/>
<dbReference type="PANTHER" id="PTHR43479:SF11">
    <property type="entry name" value="ACREF_ENVCD OPERON REPRESSOR-RELATED"/>
    <property type="match status" value="1"/>
</dbReference>
<organism evidence="4 5">
    <name type="scientific">Erysipelothrix inopinata</name>
    <dbReference type="NCBI Taxonomy" id="225084"/>
    <lineage>
        <taxon>Bacteria</taxon>
        <taxon>Bacillati</taxon>
        <taxon>Bacillota</taxon>
        <taxon>Erysipelotrichia</taxon>
        <taxon>Erysipelotrichales</taxon>
        <taxon>Erysipelotrichaceae</taxon>
        <taxon>Erysipelothrix</taxon>
    </lineage>
</organism>
<accession>A0A7G9RX10</accession>
<dbReference type="SUPFAM" id="SSF46689">
    <property type="entry name" value="Homeodomain-like"/>
    <property type="match status" value="1"/>
</dbReference>
<dbReference type="Proteomes" id="UP000515928">
    <property type="component" value="Chromosome"/>
</dbReference>
<proteinExistence type="predicted"/>
<protein>
    <submittedName>
        <fullName evidence="4">TetR/AcrR family transcriptional regulator</fullName>
    </submittedName>
</protein>
<evidence type="ECO:0000313" key="5">
    <source>
        <dbReference type="Proteomes" id="UP000515928"/>
    </source>
</evidence>
<feature type="domain" description="HTH tetR-type" evidence="3">
    <location>
        <begin position="8"/>
        <end position="69"/>
    </location>
</feature>
<keyword evidence="5" id="KW-1185">Reference proteome</keyword>
<dbReference type="InterPro" id="IPR001647">
    <property type="entry name" value="HTH_TetR"/>
</dbReference>
<dbReference type="EMBL" id="CP060715">
    <property type="protein sequence ID" value="QNN60135.1"/>
    <property type="molecule type" value="Genomic_DNA"/>
</dbReference>
<dbReference type="InterPro" id="IPR050624">
    <property type="entry name" value="HTH-type_Tx_Regulator"/>
</dbReference>
<dbReference type="InterPro" id="IPR009057">
    <property type="entry name" value="Homeodomain-like_sf"/>
</dbReference>
<dbReference type="PANTHER" id="PTHR43479">
    <property type="entry name" value="ACREF/ENVCD OPERON REPRESSOR-RELATED"/>
    <property type="match status" value="1"/>
</dbReference>
<evidence type="ECO:0000259" key="3">
    <source>
        <dbReference type="PROSITE" id="PS50977"/>
    </source>
</evidence>
<dbReference type="KEGG" id="eio:H9L01_07105"/>
<evidence type="ECO:0000256" key="1">
    <source>
        <dbReference type="ARBA" id="ARBA00023125"/>
    </source>
</evidence>
<dbReference type="Pfam" id="PF00440">
    <property type="entry name" value="TetR_N"/>
    <property type="match status" value="1"/>
</dbReference>
<dbReference type="PROSITE" id="PS50977">
    <property type="entry name" value="HTH_TETR_2"/>
    <property type="match status" value="1"/>
</dbReference>
<gene>
    <name evidence="4" type="ORF">H9L01_07105</name>
</gene>
<evidence type="ECO:0000256" key="2">
    <source>
        <dbReference type="PROSITE-ProRule" id="PRU00335"/>
    </source>
</evidence>
<name>A0A7G9RX10_9FIRM</name>
<sequence length="211" mass="23713">MKNRYDSEQTVNDIVRVSTQLFTEKGYDKTSIQDIVNGLDGLTRGAVYHHFDSKEDILIAVIKTLVPQSNYIENMIEDKTGSGRDKIQTVITKMLMGAKSSSQLPGLKLIEKNPKILVEIFNLGNDYVVPQLESLIIEGNNDGSLSIDYPYCVAEASFMLFDTWFSSIMYKDTITQFDAKLHVLKLALDGMGLDVLNSESMEMILNTEIIK</sequence>